<sequence length="142" mass="15609">MVADPMDEMSSYVTGVSNMVRKECRTEMLLHDMNISRLMVYAQQKKDEKLQGNNREVKRARTGDGNFSNAKSDGQGRQRLKQWFSNQGSSSAPPRANNDWGSNPRPQGGNSGGSYVARPNCAKCGRKHAGKCLVGSDGFYGC</sequence>
<feature type="region of interest" description="Disordered" evidence="1">
    <location>
        <begin position="45"/>
        <end position="116"/>
    </location>
</feature>
<organism evidence="2 3">
    <name type="scientific">Solanum tuberosum</name>
    <name type="common">Potato</name>
    <dbReference type="NCBI Taxonomy" id="4113"/>
    <lineage>
        <taxon>Eukaryota</taxon>
        <taxon>Viridiplantae</taxon>
        <taxon>Streptophyta</taxon>
        <taxon>Embryophyta</taxon>
        <taxon>Tracheophyta</taxon>
        <taxon>Spermatophyta</taxon>
        <taxon>Magnoliopsida</taxon>
        <taxon>eudicotyledons</taxon>
        <taxon>Gunneridae</taxon>
        <taxon>Pentapetalae</taxon>
        <taxon>asterids</taxon>
        <taxon>lamiids</taxon>
        <taxon>Solanales</taxon>
        <taxon>Solanaceae</taxon>
        <taxon>Solanoideae</taxon>
        <taxon>Solaneae</taxon>
        <taxon>Solanum</taxon>
    </lineage>
</organism>
<dbReference type="AlphaFoldDB" id="M1DME5"/>
<feature type="compositionally biased region" description="Basic and acidic residues" evidence="1">
    <location>
        <begin position="45"/>
        <end position="62"/>
    </location>
</feature>
<evidence type="ECO:0000256" key="1">
    <source>
        <dbReference type="SAM" id="MobiDB-lite"/>
    </source>
</evidence>
<reference evidence="2" key="2">
    <citation type="submission" date="2015-06" db="UniProtKB">
        <authorList>
            <consortium name="EnsemblPlants"/>
        </authorList>
    </citation>
    <scope>IDENTIFICATION</scope>
    <source>
        <strain evidence="2">DM1-3 516 R44</strain>
    </source>
</reference>
<evidence type="ECO:0000313" key="2">
    <source>
        <dbReference type="EnsemblPlants" id="PGSC0003DMT400091353"/>
    </source>
</evidence>
<proteinExistence type="predicted"/>
<feature type="compositionally biased region" description="Polar residues" evidence="1">
    <location>
        <begin position="83"/>
        <end position="92"/>
    </location>
</feature>
<keyword evidence="3" id="KW-1185">Reference proteome</keyword>
<accession>M1DME5</accession>
<name>M1DME5_SOLTU</name>
<reference evidence="3" key="1">
    <citation type="journal article" date="2011" name="Nature">
        <title>Genome sequence and analysis of the tuber crop potato.</title>
        <authorList>
            <consortium name="The Potato Genome Sequencing Consortium"/>
        </authorList>
    </citation>
    <scope>NUCLEOTIDE SEQUENCE [LARGE SCALE GENOMIC DNA]</scope>
    <source>
        <strain evidence="3">cv. DM1-3 516 R44</strain>
    </source>
</reference>
<dbReference type="InParanoid" id="M1DME5"/>
<dbReference type="Proteomes" id="UP000011115">
    <property type="component" value="Unassembled WGS sequence"/>
</dbReference>
<dbReference type="HOGENOM" id="CLU_043741_4_0_1"/>
<evidence type="ECO:0000313" key="3">
    <source>
        <dbReference type="Proteomes" id="UP000011115"/>
    </source>
</evidence>
<dbReference type="EnsemblPlants" id="PGSC0003DMT400091353">
    <property type="protein sequence ID" value="PGSC0003DMT400091353"/>
    <property type="gene ID" value="PGSC0003DMG400040924"/>
</dbReference>
<protein>
    <submittedName>
        <fullName evidence="2">Gag-pol polyprotein</fullName>
    </submittedName>
</protein>
<dbReference type="PaxDb" id="4113-PGSC0003DMT400091353"/>
<dbReference type="Gramene" id="PGSC0003DMT400091353">
    <property type="protein sequence ID" value="PGSC0003DMT400091353"/>
    <property type="gene ID" value="PGSC0003DMG400040924"/>
</dbReference>